<evidence type="ECO:0000259" key="2">
    <source>
        <dbReference type="PROSITE" id="PS50943"/>
    </source>
</evidence>
<dbReference type="Gene3D" id="1.10.260.40">
    <property type="entry name" value="lambda repressor-like DNA-binding domains"/>
    <property type="match status" value="1"/>
</dbReference>
<feature type="domain" description="HTH cro/C1-type" evidence="2">
    <location>
        <begin position="10"/>
        <end position="65"/>
    </location>
</feature>
<dbReference type="Pfam" id="PF12844">
    <property type="entry name" value="HTH_19"/>
    <property type="match status" value="1"/>
</dbReference>
<sequence>MAKSTFGERLKQIRTNKGYSVRKVALYGGISSSYYSQIENNKRNIPKPETLLKLAKGLHISHDEIFELAKFYTETLRSADKSFSFNQETEINNSGAIIQNLINSNTKVILPDDRRVYTNLSAESPTTPGDYVWVKVSDDTLTNEGIMTNDLAIVLIKSVDEPFSVEYGSKLIALNLNSKTVIRRVVQDYANNFLVFNSRERTEPIMIPKNKFSEFLVGLVVGIHREISN</sequence>
<dbReference type="PROSITE" id="PS50943">
    <property type="entry name" value="HTH_CROC1"/>
    <property type="match status" value="1"/>
</dbReference>
<dbReference type="Proteomes" id="UP001596227">
    <property type="component" value="Unassembled WGS sequence"/>
</dbReference>
<protein>
    <submittedName>
        <fullName evidence="3">Helix-turn-helix domain-containing protein</fullName>
    </submittedName>
</protein>
<reference evidence="4" key="1">
    <citation type="journal article" date="2019" name="Int. J. Syst. Evol. Microbiol.">
        <title>The Global Catalogue of Microorganisms (GCM) 10K type strain sequencing project: providing services to taxonomists for standard genome sequencing and annotation.</title>
        <authorList>
            <consortium name="The Broad Institute Genomics Platform"/>
            <consortium name="The Broad Institute Genome Sequencing Center for Infectious Disease"/>
            <person name="Wu L."/>
            <person name="Ma J."/>
        </authorList>
    </citation>
    <scope>NUCLEOTIDE SEQUENCE [LARGE SCALE GENOMIC DNA]</scope>
    <source>
        <strain evidence="4">CCM 8934</strain>
    </source>
</reference>
<gene>
    <name evidence="3" type="ORF">ACFQH1_05975</name>
</gene>
<dbReference type="CDD" id="cd00093">
    <property type="entry name" value="HTH_XRE"/>
    <property type="match status" value="1"/>
</dbReference>
<organism evidence="3 4">
    <name type="scientific">Lactiplantibacillus daoliensis</name>
    <dbReference type="NCBI Taxonomy" id="2559916"/>
    <lineage>
        <taxon>Bacteria</taxon>
        <taxon>Bacillati</taxon>
        <taxon>Bacillota</taxon>
        <taxon>Bacilli</taxon>
        <taxon>Lactobacillales</taxon>
        <taxon>Lactobacillaceae</taxon>
        <taxon>Lactiplantibacillus</taxon>
    </lineage>
</organism>
<dbReference type="PANTHER" id="PTHR46797:SF1">
    <property type="entry name" value="METHYLPHOSPHONATE SYNTHASE"/>
    <property type="match status" value="1"/>
</dbReference>
<dbReference type="InterPro" id="IPR050807">
    <property type="entry name" value="TransReg_Diox_bact_type"/>
</dbReference>
<proteinExistence type="predicted"/>
<comment type="caution">
    <text evidence="3">The sequence shown here is derived from an EMBL/GenBank/DDBJ whole genome shotgun (WGS) entry which is preliminary data.</text>
</comment>
<evidence type="ECO:0000313" key="4">
    <source>
        <dbReference type="Proteomes" id="UP001596227"/>
    </source>
</evidence>
<keyword evidence="1" id="KW-0238">DNA-binding</keyword>
<dbReference type="PANTHER" id="PTHR46797">
    <property type="entry name" value="HTH-TYPE TRANSCRIPTIONAL REGULATOR"/>
    <property type="match status" value="1"/>
</dbReference>
<dbReference type="RefSeq" id="WP_137606487.1">
    <property type="nucleotide sequence ID" value="NZ_BJDH01000002.1"/>
</dbReference>
<name>A0ABW1UG95_9LACO</name>
<dbReference type="SUPFAM" id="SSF51306">
    <property type="entry name" value="LexA/Signal peptidase"/>
    <property type="match status" value="1"/>
</dbReference>
<accession>A0ABW1UG95</accession>
<dbReference type="EMBL" id="JBHSSB010000015">
    <property type="protein sequence ID" value="MFC6294744.1"/>
    <property type="molecule type" value="Genomic_DNA"/>
</dbReference>
<dbReference type="SMART" id="SM00530">
    <property type="entry name" value="HTH_XRE"/>
    <property type="match status" value="1"/>
</dbReference>
<dbReference type="InterPro" id="IPR036286">
    <property type="entry name" value="LexA/Signal_pep-like_sf"/>
</dbReference>
<dbReference type="InterPro" id="IPR010982">
    <property type="entry name" value="Lambda_DNA-bd_dom_sf"/>
</dbReference>
<dbReference type="SUPFAM" id="SSF47413">
    <property type="entry name" value="lambda repressor-like DNA-binding domains"/>
    <property type="match status" value="1"/>
</dbReference>
<evidence type="ECO:0000313" key="3">
    <source>
        <dbReference type="EMBL" id="MFC6294744.1"/>
    </source>
</evidence>
<evidence type="ECO:0000256" key="1">
    <source>
        <dbReference type="ARBA" id="ARBA00023125"/>
    </source>
</evidence>
<dbReference type="InterPro" id="IPR001387">
    <property type="entry name" value="Cro/C1-type_HTH"/>
</dbReference>
<keyword evidence="4" id="KW-1185">Reference proteome</keyword>